<gene>
    <name evidence="1" type="ORF">chiPu_0026795</name>
</gene>
<name>A0A401TJH9_CHIPU</name>
<dbReference type="EMBL" id="BEZZ01087491">
    <property type="protein sequence ID" value="GCC42812.1"/>
    <property type="molecule type" value="Genomic_DNA"/>
</dbReference>
<dbReference type="Proteomes" id="UP000287033">
    <property type="component" value="Unassembled WGS sequence"/>
</dbReference>
<dbReference type="AlphaFoldDB" id="A0A401TJH9"/>
<feature type="non-terminal residue" evidence="1">
    <location>
        <position position="53"/>
    </location>
</feature>
<comment type="caution">
    <text evidence="1">The sequence shown here is derived from an EMBL/GenBank/DDBJ whole genome shotgun (WGS) entry which is preliminary data.</text>
</comment>
<keyword evidence="2" id="KW-1185">Reference proteome</keyword>
<sequence>MDDREYFLTAAQKAVKEKYPPVSKKYECECGFLQCFPEGGRDRPTDPPTHRPR</sequence>
<proteinExistence type="predicted"/>
<accession>A0A401TJH9</accession>
<organism evidence="1 2">
    <name type="scientific">Chiloscyllium punctatum</name>
    <name type="common">Brownbanded bambooshark</name>
    <name type="synonym">Hemiscyllium punctatum</name>
    <dbReference type="NCBI Taxonomy" id="137246"/>
    <lineage>
        <taxon>Eukaryota</taxon>
        <taxon>Metazoa</taxon>
        <taxon>Chordata</taxon>
        <taxon>Craniata</taxon>
        <taxon>Vertebrata</taxon>
        <taxon>Chondrichthyes</taxon>
        <taxon>Elasmobranchii</taxon>
        <taxon>Galeomorphii</taxon>
        <taxon>Galeoidea</taxon>
        <taxon>Orectolobiformes</taxon>
        <taxon>Hemiscylliidae</taxon>
        <taxon>Chiloscyllium</taxon>
    </lineage>
</organism>
<evidence type="ECO:0000313" key="2">
    <source>
        <dbReference type="Proteomes" id="UP000287033"/>
    </source>
</evidence>
<protein>
    <submittedName>
        <fullName evidence="1">Uncharacterized protein</fullName>
    </submittedName>
</protein>
<evidence type="ECO:0000313" key="1">
    <source>
        <dbReference type="EMBL" id="GCC42812.1"/>
    </source>
</evidence>
<reference evidence="1 2" key="1">
    <citation type="journal article" date="2018" name="Nat. Ecol. Evol.">
        <title>Shark genomes provide insights into elasmobranch evolution and the origin of vertebrates.</title>
        <authorList>
            <person name="Hara Y"/>
            <person name="Yamaguchi K"/>
            <person name="Onimaru K"/>
            <person name="Kadota M"/>
            <person name="Koyanagi M"/>
            <person name="Keeley SD"/>
            <person name="Tatsumi K"/>
            <person name="Tanaka K"/>
            <person name="Motone F"/>
            <person name="Kageyama Y"/>
            <person name="Nozu R"/>
            <person name="Adachi N"/>
            <person name="Nishimura O"/>
            <person name="Nakagawa R"/>
            <person name="Tanegashima C"/>
            <person name="Kiyatake I"/>
            <person name="Matsumoto R"/>
            <person name="Murakumo K"/>
            <person name="Nishida K"/>
            <person name="Terakita A"/>
            <person name="Kuratani S"/>
            <person name="Sato K"/>
            <person name="Hyodo S Kuraku.S."/>
        </authorList>
    </citation>
    <scope>NUCLEOTIDE SEQUENCE [LARGE SCALE GENOMIC DNA]</scope>
</reference>